<keyword evidence="3" id="KW-1185">Reference proteome</keyword>
<organism evidence="2 3">
    <name type="scientific">Maribellus luteus</name>
    <dbReference type="NCBI Taxonomy" id="2305463"/>
    <lineage>
        <taxon>Bacteria</taxon>
        <taxon>Pseudomonadati</taxon>
        <taxon>Bacteroidota</taxon>
        <taxon>Bacteroidia</taxon>
        <taxon>Marinilabiliales</taxon>
        <taxon>Prolixibacteraceae</taxon>
        <taxon>Maribellus</taxon>
    </lineage>
</organism>
<feature type="chain" id="PRO_5017480732" evidence="1">
    <location>
        <begin position="19"/>
        <end position="139"/>
    </location>
</feature>
<dbReference type="RefSeq" id="WP_119438984.1">
    <property type="nucleotide sequence ID" value="NZ_QWGR01000009.1"/>
</dbReference>
<keyword evidence="1" id="KW-0732">Signal</keyword>
<protein>
    <submittedName>
        <fullName evidence="2">Uncharacterized protein</fullName>
    </submittedName>
</protein>
<feature type="signal peptide" evidence="1">
    <location>
        <begin position="1"/>
        <end position="18"/>
    </location>
</feature>
<sequence>MSKQLLLLSFFIAFWACATISQFDQYAYVQTTSLKVDALSVMDLATDDFDQHKDEVLQLTSGLQKIYEYEKNRPKNEITVKMWEKMLNEDDHLLGGFLLKWKTQGQQSKVFIEEAKKIIGPAFDQIAQLESKKIKPSDI</sequence>
<accession>A0A399SX40</accession>
<name>A0A399SX40_9BACT</name>
<comment type="caution">
    <text evidence="2">The sequence shown here is derived from an EMBL/GenBank/DDBJ whole genome shotgun (WGS) entry which is preliminary data.</text>
</comment>
<evidence type="ECO:0000313" key="2">
    <source>
        <dbReference type="EMBL" id="RIJ47192.1"/>
    </source>
</evidence>
<evidence type="ECO:0000313" key="3">
    <source>
        <dbReference type="Proteomes" id="UP000265926"/>
    </source>
</evidence>
<dbReference type="AlphaFoldDB" id="A0A399SX40"/>
<proteinExistence type="predicted"/>
<evidence type="ECO:0000256" key="1">
    <source>
        <dbReference type="SAM" id="SignalP"/>
    </source>
</evidence>
<dbReference type="EMBL" id="QWGR01000009">
    <property type="protein sequence ID" value="RIJ47192.1"/>
    <property type="molecule type" value="Genomic_DNA"/>
</dbReference>
<dbReference type="Proteomes" id="UP000265926">
    <property type="component" value="Unassembled WGS sequence"/>
</dbReference>
<reference evidence="2 3" key="1">
    <citation type="submission" date="2018-08" db="EMBL/GenBank/DDBJ databases">
        <title>Pallidiluteibacterium maritimus gen. nov., sp. nov., isolated from coastal sediment.</title>
        <authorList>
            <person name="Zhou L.Y."/>
        </authorList>
    </citation>
    <scope>NUCLEOTIDE SEQUENCE [LARGE SCALE GENOMIC DNA]</scope>
    <source>
        <strain evidence="2 3">XSD2</strain>
    </source>
</reference>
<gene>
    <name evidence="2" type="ORF">D1614_15655</name>
</gene>
<dbReference type="OrthoDB" id="794867at2"/>